<sequence>MSGESIPAREGPGLPRHDPDQSPRSVIRQQDIATLKALSFDDIDLEGIKAVYAKILKDVEDDTHHDRNEDTMEVDDKENVEHEYTRSEIDKLLLPAQNEIIEALQNEGNEFEENNLDPQIDLLLDELRNKKKPLEAVPEVSSEAEKEYIPEKTKYPSTAAVGLRAGHHAPFWIPPPLYPDFMGAFHTLPLDVAAVVLLHFIRSRWRRHHVNSGRQTWYQLIRILRSAEAHPVFKTINRPLRLALPVTSPLERLLSYAACRNNYWDARGVASADQAKENAKTGVYVGRLCRSIMSAAGTSVACPFCGVNNPSAAQHVHMEFRLVVKLFFQRQYRYVDPIILWDARTPEARAIFTVFNRWIYRWKSDLVANETRAVSNKVARTIDLANASRANTVFNVLGRWMNCFQLNNEVWHNNNLGVINTNWNLYRGSDEIYMGFPVAGPTRGARTVSHRRIEGWAGEDGFEKIINDQLVEVFGSDVEVVRRNQESMGIRGRRVVGVYEGLRGMVLPAQHLPPQNLVFGYAYRTEERWHHFYSRYPLDPTVGGSLAG</sequence>
<evidence type="ECO:0000256" key="1">
    <source>
        <dbReference type="SAM" id="MobiDB-lite"/>
    </source>
</evidence>
<reference evidence="2 3" key="1">
    <citation type="submission" date="2023-08" db="EMBL/GenBank/DDBJ databases">
        <authorList>
            <person name="Palmer J.M."/>
        </authorList>
    </citation>
    <scope>NUCLEOTIDE SEQUENCE [LARGE SCALE GENOMIC DNA]</scope>
    <source>
        <strain evidence="2 3">TWF481</strain>
    </source>
</reference>
<name>A0AAV9WP60_9PEZI</name>
<feature type="region of interest" description="Disordered" evidence="1">
    <location>
        <begin position="1"/>
        <end position="26"/>
    </location>
</feature>
<evidence type="ECO:0000313" key="3">
    <source>
        <dbReference type="Proteomes" id="UP001370758"/>
    </source>
</evidence>
<protein>
    <submittedName>
        <fullName evidence="2">Uncharacterized protein</fullName>
    </submittedName>
</protein>
<gene>
    <name evidence="2" type="ORF">TWF481_000355</name>
</gene>
<accession>A0AAV9WP60</accession>
<dbReference type="Proteomes" id="UP001370758">
    <property type="component" value="Unassembled WGS sequence"/>
</dbReference>
<organism evidence="2 3">
    <name type="scientific">Arthrobotrys musiformis</name>
    <dbReference type="NCBI Taxonomy" id="47236"/>
    <lineage>
        <taxon>Eukaryota</taxon>
        <taxon>Fungi</taxon>
        <taxon>Dikarya</taxon>
        <taxon>Ascomycota</taxon>
        <taxon>Pezizomycotina</taxon>
        <taxon>Orbiliomycetes</taxon>
        <taxon>Orbiliales</taxon>
        <taxon>Orbiliaceae</taxon>
        <taxon>Arthrobotrys</taxon>
    </lineage>
</organism>
<proteinExistence type="predicted"/>
<evidence type="ECO:0000313" key="2">
    <source>
        <dbReference type="EMBL" id="KAK6511438.1"/>
    </source>
</evidence>
<dbReference type="EMBL" id="JAVHJL010000001">
    <property type="protein sequence ID" value="KAK6511438.1"/>
    <property type="molecule type" value="Genomic_DNA"/>
</dbReference>
<comment type="caution">
    <text evidence="2">The sequence shown here is derived from an EMBL/GenBank/DDBJ whole genome shotgun (WGS) entry which is preliminary data.</text>
</comment>
<keyword evidence="3" id="KW-1185">Reference proteome</keyword>
<dbReference type="AlphaFoldDB" id="A0AAV9WP60"/>